<organism evidence="1 2">
    <name type="scientific">Phytophthora megakarya</name>
    <dbReference type="NCBI Taxonomy" id="4795"/>
    <lineage>
        <taxon>Eukaryota</taxon>
        <taxon>Sar</taxon>
        <taxon>Stramenopiles</taxon>
        <taxon>Oomycota</taxon>
        <taxon>Peronosporomycetes</taxon>
        <taxon>Peronosporales</taxon>
        <taxon>Peronosporaceae</taxon>
        <taxon>Phytophthora</taxon>
    </lineage>
</organism>
<comment type="caution">
    <text evidence="1">The sequence shown here is derived from an EMBL/GenBank/DDBJ whole genome shotgun (WGS) entry which is preliminary data.</text>
</comment>
<dbReference type="AlphaFoldDB" id="A0A225UJB1"/>
<protein>
    <submittedName>
        <fullName evidence="1">Uncharacterized protein</fullName>
    </submittedName>
</protein>
<accession>A0A225UJB1</accession>
<dbReference type="EMBL" id="NBNE01016845">
    <property type="protein sequence ID" value="OWY93021.1"/>
    <property type="molecule type" value="Genomic_DNA"/>
</dbReference>
<proteinExistence type="predicted"/>
<keyword evidence="2" id="KW-1185">Reference proteome</keyword>
<evidence type="ECO:0000313" key="2">
    <source>
        <dbReference type="Proteomes" id="UP000198211"/>
    </source>
</evidence>
<gene>
    <name evidence="1" type="ORF">PHMEG_00037731</name>
</gene>
<reference evidence="2" key="1">
    <citation type="submission" date="2017-03" db="EMBL/GenBank/DDBJ databases">
        <title>Phytopthora megakarya and P. palmivora, two closely related causual agents of cacao black pod achieved similar genome size and gene model numbers by different mechanisms.</title>
        <authorList>
            <person name="Ali S."/>
            <person name="Shao J."/>
            <person name="Larry D.J."/>
            <person name="Kronmiller B."/>
            <person name="Shen D."/>
            <person name="Strem M.D."/>
            <person name="Melnick R.L."/>
            <person name="Guiltinan M.J."/>
            <person name="Tyler B.M."/>
            <person name="Meinhardt L.W."/>
            <person name="Bailey B.A."/>
        </authorList>
    </citation>
    <scope>NUCLEOTIDE SEQUENCE [LARGE SCALE GENOMIC DNA]</scope>
    <source>
        <strain evidence="2">zdho120</strain>
    </source>
</reference>
<evidence type="ECO:0000313" key="1">
    <source>
        <dbReference type="EMBL" id="OWY93021.1"/>
    </source>
</evidence>
<name>A0A225UJB1_9STRA</name>
<sequence length="317" mass="34910">MGHRLRADESPEFDVKVSTLRHRIVSDDETEHWPGSYVGHPITFVQASGEATDQWAYGLVTGYSMVAKLARLHVRCGTTSLRVGLTTPPTIIAVDRLNYALRTGASLNGMTLNTLELLDCQNEVIVACGKSRSGLPASVMTTMLSMPFNPDEMVPLIKPDTLEIVSVRRQHIVDCELNGRIGNPTDVFTDSPAISDAVQLGSSPDMTNNINLAFSDSDDEGKTEDQVLQRDDINNVRLQNRSLHKRYRPNPLKEHDDLILDQVDIPVLQTTGDAQASAFRPSAMEKLVHDAVVHPSLLGKNSQFVIESARQGPRTSF</sequence>
<dbReference type="Proteomes" id="UP000198211">
    <property type="component" value="Unassembled WGS sequence"/>
</dbReference>
<dbReference type="OrthoDB" id="126752at2759"/>